<evidence type="ECO:0008006" key="8">
    <source>
        <dbReference type="Google" id="ProtNLM"/>
    </source>
</evidence>
<name>A0A3B1AU91_9ZZZZ</name>
<dbReference type="PANTHER" id="PTHR30558">
    <property type="entry name" value="EXBD MEMBRANE COMPONENT OF PMF-DRIVEN MACROMOLECULE IMPORT SYSTEM"/>
    <property type="match status" value="1"/>
</dbReference>
<gene>
    <name evidence="7" type="ORF">MNBD_GAMMA19-1472</name>
</gene>
<feature type="transmembrane region" description="Helical" evidence="6">
    <location>
        <begin position="21"/>
        <end position="45"/>
    </location>
</feature>
<evidence type="ECO:0000256" key="3">
    <source>
        <dbReference type="ARBA" id="ARBA00022692"/>
    </source>
</evidence>
<reference evidence="7" key="1">
    <citation type="submission" date="2018-06" db="EMBL/GenBank/DDBJ databases">
        <authorList>
            <person name="Zhirakovskaya E."/>
        </authorList>
    </citation>
    <scope>NUCLEOTIDE SEQUENCE</scope>
</reference>
<proteinExistence type="predicted"/>
<evidence type="ECO:0000256" key="1">
    <source>
        <dbReference type="ARBA" id="ARBA00004162"/>
    </source>
</evidence>
<dbReference type="AlphaFoldDB" id="A0A3B1AU91"/>
<dbReference type="InterPro" id="IPR003400">
    <property type="entry name" value="ExbD"/>
</dbReference>
<accession>A0A3B1AU91</accession>
<keyword evidence="3 6" id="KW-0812">Transmembrane</keyword>
<keyword evidence="4 6" id="KW-1133">Transmembrane helix</keyword>
<evidence type="ECO:0000256" key="5">
    <source>
        <dbReference type="ARBA" id="ARBA00023136"/>
    </source>
</evidence>
<dbReference type="Pfam" id="PF02472">
    <property type="entry name" value="ExbD"/>
    <property type="match status" value="1"/>
</dbReference>
<evidence type="ECO:0000313" key="7">
    <source>
        <dbReference type="EMBL" id="VAX01770.1"/>
    </source>
</evidence>
<protein>
    <recommendedName>
        <fullName evidence="8">Biopolymer transport protein ExbD/TolR</fullName>
    </recommendedName>
</protein>
<evidence type="ECO:0000256" key="6">
    <source>
        <dbReference type="SAM" id="Phobius"/>
    </source>
</evidence>
<dbReference type="EMBL" id="UOFV01000271">
    <property type="protein sequence ID" value="VAX01770.1"/>
    <property type="molecule type" value="Genomic_DNA"/>
</dbReference>
<evidence type="ECO:0000256" key="2">
    <source>
        <dbReference type="ARBA" id="ARBA00022475"/>
    </source>
</evidence>
<organism evidence="7">
    <name type="scientific">hydrothermal vent metagenome</name>
    <dbReference type="NCBI Taxonomy" id="652676"/>
    <lineage>
        <taxon>unclassified sequences</taxon>
        <taxon>metagenomes</taxon>
        <taxon>ecological metagenomes</taxon>
    </lineage>
</organism>
<keyword evidence="2" id="KW-1003">Cell membrane</keyword>
<dbReference type="GO" id="GO:0022857">
    <property type="term" value="F:transmembrane transporter activity"/>
    <property type="evidence" value="ECO:0007669"/>
    <property type="project" value="InterPro"/>
</dbReference>
<keyword evidence="5 6" id="KW-0472">Membrane</keyword>
<comment type="subcellular location">
    <subcellularLocation>
        <location evidence="1">Cell membrane</location>
        <topology evidence="1">Single-pass membrane protein</topology>
    </subcellularLocation>
</comment>
<dbReference type="GO" id="GO:0005886">
    <property type="term" value="C:plasma membrane"/>
    <property type="evidence" value="ECO:0007669"/>
    <property type="project" value="UniProtKB-SubCell"/>
</dbReference>
<evidence type="ECO:0000256" key="4">
    <source>
        <dbReference type="ARBA" id="ARBA00022989"/>
    </source>
</evidence>
<sequence>MSVRARVRRARREVPELNITTFMNLMVVLIPFLLLSAVFSQLSILELNLPPDSQSQANKDQKKERNFEVIVRKDKLVVADTLGGVLKVIKNADGKHDFAALSEYLVKIKTRFPKKQNISILLESDTEYELLVKAMDTVREVEVVEAASVVKKELFPQIAIGDAP</sequence>